<gene>
    <name evidence="1" type="ORF">UFOPK2169_00811</name>
</gene>
<name>A0A6J6KPQ4_9ZZZZ</name>
<sequence length="181" mass="20687">MLGGILISSTQTKHHVCLSRTRGPHLLARDHDLVTINFSTCLERCQVRTCIGFRKSLAVSIRAVNDARKKSLLLLICTPHNDGRPHKPFAHTASETRHIGARKLLIHHRNFYSRESSTAIFLWPRHTHVPRLSKCISPFTSACKLTTLHHVGRQTQQLFWRIGVQPCTHFFTKLLSSWSQI</sequence>
<protein>
    <submittedName>
        <fullName evidence="1">Unannotated protein</fullName>
    </submittedName>
</protein>
<reference evidence="1" key="1">
    <citation type="submission" date="2020-05" db="EMBL/GenBank/DDBJ databases">
        <authorList>
            <person name="Chiriac C."/>
            <person name="Salcher M."/>
            <person name="Ghai R."/>
            <person name="Kavagutti S V."/>
        </authorList>
    </citation>
    <scope>NUCLEOTIDE SEQUENCE</scope>
</reference>
<proteinExistence type="predicted"/>
<organism evidence="1">
    <name type="scientific">freshwater metagenome</name>
    <dbReference type="NCBI Taxonomy" id="449393"/>
    <lineage>
        <taxon>unclassified sequences</taxon>
        <taxon>metagenomes</taxon>
        <taxon>ecological metagenomes</taxon>
    </lineage>
</organism>
<accession>A0A6J6KPQ4</accession>
<dbReference type="EMBL" id="CAEZWE010000027">
    <property type="protein sequence ID" value="CAB4651797.1"/>
    <property type="molecule type" value="Genomic_DNA"/>
</dbReference>
<evidence type="ECO:0000313" key="1">
    <source>
        <dbReference type="EMBL" id="CAB4651797.1"/>
    </source>
</evidence>
<dbReference type="AlphaFoldDB" id="A0A6J6KPQ4"/>